<proteinExistence type="predicted"/>
<dbReference type="GO" id="GO:0032259">
    <property type="term" value="P:methylation"/>
    <property type="evidence" value="ECO:0007669"/>
    <property type="project" value="UniProtKB-KW"/>
</dbReference>
<dbReference type="InterPro" id="IPR029063">
    <property type="entry name" value="SAM-dependent_MTases_sf"/>
</dbReference>
<dbReference type="Pfam" id="PF13649">
    <property type="entry name" value="Methyltransf_25"/>
    <property type="match status" value="1"/>
</dbReference>
<feature type="domain" description="Methyltransferase" evidence="1">
    <location>
        <begin position="61"/>
        <end position="150"/>
    </location>
</feature>
<keyword evidence="2" id="KW-0489">Methyltransferase</keyword>
<protein>
    <submittedName>
        <fullName evidence="2">Methyltransferase domain-containing protein</fullName>
    </submittedName>
</protein>
<accession>A0A921IPT5</accession>
<evidence type="ECO:0000313" key="3">
    <source>
        <dbReference type="Proteomes" id="UP000746751"/>
    </source>
</evidence>
<keyword evidence="2" id="KW-0808">Transferase</keyword>
<dbReference type="Gene3D" id="3.40.50.150">
    <property type="entry name" value="Vaccinia Virus protein VP39"/>
    <property type="match status" value="1"/>
</dbReference>
<dbReference type="Proteomes" id="UP000746751">
    <property type="component" value="Unassembled WGS sequence"/>
</dbReference>
<dbReference type="AlphaFoldDB" id="A0A921IPT5"/>
<comment type="caution">
    <text evidence="2">The sequence shown here is derived from an EMBL/GenBank/DDBJ whole genome shotgun (WGS) entry which is preliminary data.</text>
</comment>
<sequence length="295" mass="33242">MRSLLLETDWNEEWMRRQELRRTPDDPTQWDARARHFRPRETHPYAQDFLALADIRPQESVLDMGCGAGSLAIPLARAGHNVVAADFSSRMLETLQEGIRYYGGLDGRIDTLQLAWDDDWQVAGIAPRSVDVAIASRSIATRDLKAALTKLTVAARRRCCITLIAGASPHLDEHIMRAIGASVTRGTDYIYAFNILVGMGLRPEVSYIDSPRRDTFDSLEDGVADFARMLEDGNEHRVDELRSYLAQHMVDNPHAGEPGAKGRPQGRYMLDHERITRWAFIAWSTGEPEPPELHP</sequence>
<organism evidence="2 3">
    <name type="scientific">Collinsella ihumii</name>
    <dbReference type="NCBI Taxonomy" id="1720204"/>
    <lineage>
        <taxon>Bacteria</taxon>
        <taxon>Bacillati</taxon>
        <taxon>Actinomycetota</taxon>
        <taxon>Coriobacteriia</taxon>
        <taxon>Coriobacteriales</taxon>
        <taxon>Coriobacteriaceae</taxon>
        <taxon>Collinsella</taxon>
    </lineage>
</organism>
<dbReference type="EMBL" id="DYVF01000049">
    <property type="protein sequence ID" value="HJG31400.1"/>
    <property type="molecule type" value="Genomic_DNA"/>
</dbReference>
<dbReference type="GO" id="GO:0008168">
    <property type="term" value="F:methyltransferase activity"/>
    <property type="evidence" value="ECO:0007669"/>
    <property type="project" value="UniProtKB-KW"/>
</dbReference>
<evidence type="ECO:0000313" key="2">
    <source>
        <dbReference type="EMBL" id="HJG31400.1"/>
    </source>
</evidence>
<evidence type="ECO:0000259" key="1">
    <source>
        <dbReference type="Pfam" id="PF13649"/>
    </source>
</evidence>
<reference evidence="2" key="1">
    <citation type="journal article" date="2021" name="PeerJ">
        <title>Extensive microbial diversity within the chicken gut microbiome revealed by metagenomics and culture.</title>
        <authorList>
            <person name="Gilroy R."/>
            <person name="Ravi A."/>
            <person name="Getino M."/>
            <person name="Pursley I."/>
            <person name="Horton D.L."/>
            <person name="Alikhan N.F."/>
            <person name="Baker D."/>
            <person name="Gharbi K."/>
            <person name="Hall N."/>
            <person name="Watson M."/>
            <person name="Adriaenssens E.M."/>
            <person name="Foster-Nyarko E."/>
            <person name="Jarju S."/>
            <person name="Secka A."/>
            <person name="Antonio M."/>
            <person name="Oren A."/>
            <person name="Chaudhuri R.R."/>
            <person name="La Ragione R."/>
            <person name="Hildebrand F."/>
            <person name="Pallen M.J."/>
        </authorList>
    </citation>
    <scope>NUCLEOTIDE SEQUENCE</scope>
    <source>
        <strain evidence="2">ChiGjej2B2-7701</strain>
    </source>
</reference>
<dbReference type="SUPFAM" id="SSF53335">
    <property type="entry name" value="S-adenosyl-L-methionine-dependent methyltransferases"/>
    <property type="match status" value="1"/>
</dbReference>
<name>A0A921IPT5_9ACTN</name>
<dbReference type="InterPro" id="IPR041698">
    <property type="entry name" value="Methyltransf_25"/>
</dbReference>
<dbReference type="CDD" id="cd02440">
    <property type="entry name" value="AdoMet_MTases"/>
    <property type="match status" value="1"/>
</dbReference>
<reference evidence="2" key="2">
    <citation type="submission" date="2021-09" db="EMBL/GenBank/DDBJ databases">
        <authorList>
            <person name="Gilroy R."/>
        </authorList>
    </citation>
    <scope>NUCLEOTIDE SEQUENCE</scope>
    <source>
        <strain evidence="2">ChiGjej2B2-7701</strain>
    </source>
</reference>
<gene>
    <name evidence="2" type="ORF">K8U80_08415</name>
</gene>